<reference evidence="4" key="1">
    <citation type="submission" date="2017-08" db="EMBL/GenBank/DDBJ databases">
        <authorList>
            <person name="Cuomo C."/>
            <person name="Billmyre B."/>
            <person name="Heitman J."/>
        </authorList>
    </citation>
    <scope>NUCLEOTIDE SEQUENCE</scope>
    <source>
        <strain evidence="4">CBS 12478</strain>
    </source>
</reference>
<evidence type="ECO:0000256" key="1">
    <source>
        <dbReference type="ARBA" id="ARBA00006328"/>
    </source>
</evidence>
<dbReference type="Pfam" id="PF05368">
    <property type="entry name" value="NmrA"/>
    <property type="match status" value="1"/>
</dbReference>
<evidence type="ECO:0000256" key="2">
    <source>
        <dbReference type="ARBA" id="ARBA00022857"/>
    </source>
</evidence>
<keyword evidence="2" id="KW-0521">NADP</keyword>
<dbReference type="SUPFAM" id="SSF51735">
    <property type="entry name" value="NAD(P)-binding Rossmann-fold domains"/>
    <property type="match status" value="1"/>
</dbReference>
<dbReference type="InterPro" id="IPR008030">
    <property type="entry name" value="NmrA-like"/>
</dbReference>
<protein>
    <recommendedName>
        <fullName evidence="3">NmrA-like domain-containing protein</fullName>
    </recommendedName>
</protein>
<organism evidence="4 5">
    <name type="scientific">Kwoniella shandongensis</name>
    <dbReference type="NCBI Taxonomy" id="1734106"/>
    <lineage>
        <taxon>Eukaryota</taxon>
        <taxon>Fungi</taxon>
        <taxon>Dikarya</taxon>
        <taxon>Basidiomycota</taxon>
        <taxon>Agaricomycotina</taxon>
        <taxon>Tremellomycetes</taxon>
        <taxon>Tremellales</taxon>
        <taxon>Cryptococcaceae</taxon>
        <taxon>Kwoniella</taxon>
    </lineage>
</organism>
<dbReference type="AlphaFoldDB" id="A0A5M6BXE4"/>
<evidence type="ECO:0000313" key="5">
    <source>
        <dbReference type="Proteomes" id="UP000322225"/>
    </source>
</evidence>
<name>A0A5M6BXE4_9TREE</name>
<accession>A0A5M6BXE4</accession>
<dbReference type="Gene3D" id="3.40.50.720">
    <property type="entry name" value="NAD(P)-binding Rossmann-like Domain"/>
    <property type="match status" value="1"/>
</dbReference>
<sequence>MSDTKNIVVFGATGLQGTALINALTKYNTSTSTRFNVFAFSRSPSAPSSTRLASLPGVEVVEVAKDYMDDPTKAFEASGLAKGEVDGVFSVQGYVSEAAELKQGKTIIDVAKEWGVKHFIYSSVDLGDLDDTKVPVFEVKRQIENHLKSSGLDYTILRPAQFMDNLLPTSPFMFKISRTILLRHTFINHPERKHQLISSADIGKFAALAFSQPSEWRGKTVSLAGDQLTTDEIESVYKEVLGKEVELTYWPLARFVKIVSPLGPMARFFDDHGGKVDVQQIKNDLPEVEDLRAFLQRYKASHQ</sequence>
<dbReference type="InterPro" id="IPR036291">
    <property type="entry name" value="NAD(P)-bd_dom_sf"/>
</dbReference>
<proteinExistence type="inferred from homology"/>
<evidence type="ECO:0000259" key="3">
    <source>
        <dbReference type="Pfam" id="PF05368"/>
    </source>
</evidence>
<dbReference type="GO" id="GO:0005634">
    <property type="term" value="C:nucleus"/>
    <property type="evidence" value="ECO:0007669"/>
    <property type="project" value="TreeGrafter"/>
</dbReference>
<feature type="domain" description="NmrA-like" evidence="3">
    <location>
        <begin position="4"/>
        <end position="276"/>
    </location>
</feature>
<dbReference type="PANTHER" id="PTHR42748:SF7">
    <property type="entry name" value="NMRA LIKE REDOX SENSOR 1-RELATED"/>
    <property type="match status" value="1"/>
</dbReference>
<dbReference type="EMBL" id="CP144057">
    <property type="protein sequence ID" value="WWD19578.1"/>
    <property type="molecule type" value="Genomic_DNA"/>
</dbReference>
<dbReference type="GeneID" id="43589373"/>
<dbReference type="KEGG" id="ksn:43589373"/>
<gene>
    <name evidence="4" type="ORF">CI109_104039</name>
</gene>
<dbReference type="Gene3D" id="3.90.25.10">
    <property type="entry name" value="UDP-galactose 4-epimerase, domain 1"/>
    <property type="match status" value="1"/>
</dbReference>
<dbReference type="CDD" id="cd05251">
    <property type="entry name" value="NmrA_like_SDR_a"/>
    <property type="match status" value="1"/>
</dbReference>
<comment type="similarity">
    <text evidence="1">Belongs to the NmrA-type oxidoreductase family.</text>
</comment>
<dbReference type="InterPro" id="IPR051164">
    <property type="entry name" value="NmrA-like_oxidored"/>
</dbReference>
<reference evidence="4" key="2">
    <citation type="submission" date="2024-01" db="EMBL/GenBank/DDBJ databases">
        <title>Comparative genomics of Cryptococcus and Kwoniella reveals pathogenesis evolution and contrasting modes of karyotype evolution via chromosome fusion or intercentromeric recombination.</title>
        <authorList>
            <person name="Coelho M.A."/>
            <person name="David-Palma M."/>
            <person name="Shea T."/>
            <person name="Bowers K."/>
            <person name="McGinley-Smith S."/>
            <person name="Mohammad A.W."/>
            <person name="Gnirke A."/>
            <person name="Yurkov A.M."/>
            <person name="Nowrousian M."/>
            <person name="Sun S."/>
            <person name="Cuomo C.A."/>
            <person name="Heitman J."/>
        </authorList>
    </citation>
    <scope>NUCLEOTIDE SEQUENCE</scope>
    <source>
        <strain evidence="4">CBS 12478</strain>
    </source>
</reference>
<dbReference type="RefSeq" id="XP_031860464.1">
    <property type="nucleotide sequence ID" value="XM_032005230.1"/>
</dbReference>
<evidence type="ECO:0000313" key="4">
    <source>
        <dbReference type="EMBL" id="WWD19578.1"/>
    </source>
</evidence>
<dbReference type="OrthoDB" id="9997102at2759"/>
<keyword evidence="5" id="KW-1185">Reference proteome</keyword>
<dbReference type="Proteomes" id="UP000322225">
    <property type="component" value="Chromosome 7"/>
</dbReference>
<dbReference type="PANTHER" id="PTHR42748">
    <property type="entry name" value="NITROGEN METABOLITE REPRESSION PROTEIN NMRA FAMILY MEMBER"/>
    <property type="match status" value="1"/>
</dbReference>